<dbReference type="AlphaFoldDB" id="A0A9P5PYC0"/>
<evidence type="ECO:0000256" key="2">
    <source>
        <dbReference type="ARBA" id="ARBA00022490"/>
    </source>
</evidence>
<feature type="domain" description="Gamma tubulin complex component C-terminal" evidence="6">
    <location>
        <begin position="526"/>
        <end position="909"/>
    </location>
</feature>
<dbReference type="EMBL" id="JADNRY010000030">
    <property type="protein sequence ID" value="KAF9071651.1"/>
    <property type="molecule type" value="Genomic_DNA"/>
</dbReference>
<dbReference type="Pfam" id="PF04130">
    <property type="entry name" value="GCP_C_terminal"/>
    <property type="match status" value="1"/>
</dbReference>
<evidence type="ECO:0000256" key="1">
    <source>
        <dbReference type="ARBA" id="ARBA00010337"/>
    </source>
</evidence>
<evidence type="ECO:0000256" key="3">
    <source>
        <dbReference type="ARBA" id="ARBA00022701"/>
    </source>
</evidence>
<dbReference type="OrthoDB" id="775571at2759"/>
<sequence>MIQFDDEISIPKLPSINAQFFTPRFLEKPQDPIMDTIKLNANYHLPKELFEQNTNSFPLKESIWLEVAQSRRVCPSSQIRSWDSLRFNAPISASSGGFISEQDDIVFAAAHHQTIPILHDPQIVVQYVSLPDLLKNMKLTALGFSSLLHEWDPLQERFVDIGLDQGLQKRLIVEGKDELISSHLVSRFLHIGTSLRRIETLIASLRSRTNIGPTMHAFAHAISTCLVLIRKSLALGLPSGKNLPFNQLALTAVLKYYDQHKEILTALSVLCKRQAGMRSPEDYESIPEAPQDLLSLIYEHLHNHIERQSSHFVIAIFAFILTNTSTDYFARVSRSIGFGSSENWSQTSQGVPDKYPTFFPPELVNALPIAQKSLNLLEAGQPTHPLLKNSKSSPHIRWIWTIDDILTAVNNNETPRQVEVPVRASCQLPITPTNYPPELAETFRIYDLTPGSFTGRSCFDNAYTSAPIFALDSFIEAFPLSLPPITPTLDHITALVVKPLLLHATTLSNTLLSHFLVLPPPLDIHSHLQLMRSYLLLMSPSFRTRLSAALFSDSGSFDADIESTNTFSLRSLRRDSQRTDLRRKPWAVGFAPALLDRAAWPPMDTDLSFFLRTVILDSFDINDKDETRRSRVEEIENRLGFAVHDETGADAWSDPLRVEALDFLYMNYSPPHPLDVIITPEIVSKYQRIFSFLLRILRVQHAIHAMFRMTNSSRPRVFDTLVASRKILLHFRFIAQSFVTNLVEYVYDTAIAGNLDPFLAKLQQAKDVTGRQGTKSDYSDVFSLAEAHSNIMNVILTACLLRTSQKSASSGLRDALQLVLDAAVLIGDLYRGRIEEYQAAPVLENLYGQFRKKMASLIKVLSGTVDRNVSLQTLLEIPHSPNPQDNRKPVGGIEALSHLLIRLDLKEYWSAFDKASMY</sequence>
<reference evidence="7" key="1">
    <citation type="submission" date="2020-11" db="EMBL/GenBank/DDBJ databases">
        <authorList>
            <consortium name="DOE Joint Genome Institute"/>
            <person name="Ahrendt S."/>
            <person name="Riley R."/>
            <person name="Andreopoulos W."/>
            <person name="Labutti K."/>
            <person name="Pangilinan J."/>
            <person name="Ruiz-Duenas F.J."/>
            <person name="Barrasa J.M."/>
            <person name="Sanchez-Garcia M."/>
            <person name="Camarero S."/>
            <person name="Miyauchi S."/>
            <person name="Serrano A."/>
            <person name="Linde D."/>
            <person name="Babiker R."/>
            <person name="Drula E."/>
            <person name="Ayuso-Fernandez I."/>
            <person name="Pacheco R."/>
            <person name="Padilla G."/>
            <person name="Ferreira P."/>
            <person name="Barriuso J."/>
            <person name="Kellner H."/>
            <person name="Castanera R."/>
            <person name="Alfaro M."/>
            <person name="Ramirez L."/>
            <person name="Pisabarro A.G."/>
            <person name="Kuo A."/>
            <person name="Tritt A."/>
            <person name="Lipzen A."/>
            <person name="He G."/>
            <person name="Yan M."/>
            <person name="Ng V."/>
            <person name="Cullen D."/>
            <person name="Martin F."/>
            <person name="Rosso M.-N."/>
            <person name="Henrissat B."/>
            <person name="Hibbett D."/>
            <person name="Martinez A.T."/>
            <person name="Grigoriev I.V."/>
        </authorList>
    </citation>
    <scope>NUCLEOTIDE SEQUENCE</scope>
    <source>
        <strain evidence="7">AH 40177</strain>
    </source>
</reference>
<dbReference type="GO" id="GO:0000278">
    <property type="term" value="P:mitotic cell cycle"/>
    <property type="evidence" value="ECO:0007669"/>
    <property type="project" value="TreeGrafter"/>
</dbReference>
<name>A0A9P5PYC0_9AGAR</name>
<dbReference type="GO" id="GO:0007020">
    <property type="term" value="P:microtubule nucleation"/>
    <property type="evidence" value="ECO:0007669"/>
    <property type="project" value="InterPro"/>
</dbReference>
<proteinExistence type="inferred from homology"/>
<dbReference type="GO" id="GO:0031122">
    <property type="term" value="P:cytoplasmic microtubule organization"/>
    <property type="evidence" value="ECO:0007669"/>
    <property type="project" value="TreeGrafter"/>
</dbReference>
<comment type="caution">
    <text evidence="7">The sequence shown here is derived from an EMBL/GenBank/DDBJ whole genome shotgun (WGS) entry which is preliminary data.</text>
</comment>
<keyword evidence="4 5" id="KW-0206">Cytoskeleton</keyword>
<dbReference type="PANTHER" id="PTHR19302">
    <property type="entry name" value="GAMMA TUBULIN COMPLEX PROTEIN"/>
    <property type="match status" value="1"/>
</dbReference>
<evidence type="ECO:0000256" key="4">
    <source>
        <dbReference type="ARBA" id="ARBA00023212"/>
    </source>
</evidence>
<dbReference type="GO" id="GO:0051225">
    <property type="term" value="P:spindle assembly"/>
    <property type="evidence" value="ECO:0007669"/>
    <property type="project" value="TreeGrafter"/>
</dbReference>
<organism evidence="7 8">
    <name type="scientific">Rhodocollybia butyracea</name>
    <dbReference type="NCBI Taxonomy" id="206335"/>
    <lineage>
        <taxon>Eukaryota</taxon>
        <taxon>Fungi</taxon>
        <taxon>Dikarya</taxon>
        <taxon>Basidiomycota</taxon>
        <taxon>Agaricomycotina</taxon>
        <taxon>Agaricomycetes</taxon>
        <taxon>Agaricomycetidae</taxon>
        <taxon>Agaricales</taxon>
        <taxon>Marasmiineae</taxon>
        <taxon>Omphalotaceae</taxon>
        <taxon>Rhodocollybia</taxon>
    </lineage>
</organism>
<evidence type="ECO:0000313" key="8">
    <source>
        <dbReference type="Proteomes" id="UP000772434"/>
    </source>
</evidence>
<evidence type="ECO:0000313" key="7">
    <source>
        <dbReference type="EMBL" id="KAF9071651.1"/>
    </source>
</evidence>
<comment type="similarity">
    <text evidence="1 5">Belongs to the TUBGCP family.</text>
</comment>
<dbReference type="GO" id="GO:0000922">
    <property type="term" value="C:spindle pole"/>
    <property type="evidence" value="ECO:0007669"/>
    <property type="project" value="InterPro"/>
</dbReference>
<dbReference type="GO" id="GO:0043015">
    <property type="term" value="F:gamma-tubulin binding"/>
    <property type="evidence" value="ECO:0007669"/>
    <property type="project" value="InterPro"/>
</dbReference>
<dbReference type="GO" id="GO:0005874">
    <property type="term" value="C:microtubule"/>
    <property type="evidence" value="ECO:0007669"/>
    <property type="project" value="UniProtKB-KW"/>
</dbReference>
<accession>A0A9P5PYC0</accession>
<dbReference type="InterPro" id="IPR007259">
    <property type="entry name" value="GCP"/>
</dbReference>
<dbReference type="Proteomes" id="UP000772434">
    <property type="component" value="Unassembled WGS sequence"/>
</dbReference>
<dbReference type="GO" id="GO:0005816">
    <property type="term" value="C:spindle pole body"/>
    <property type="evidence" value="ECO:0007669"/>
    <property type="project" value="UniProtKB-ARBA"/>
</dbReference>
<keyword evidence="3 5" id="KW-0493">Microtubule</keyword>
<protein>
    <recommendedName>
        <fullName evidence="5">Spindle pole body component</fullName>
    </recommendedName>
</protein>
<dbReference type="PANTHER" id="PTHR19302:SF70">
    <property type="entry name" value="GAMMA-TUBULIN COMPLEX COMPONENT 6"/>
    <property type="match status" value="1"/>
</dbReference>
<keyword evidence="2 5" id="KW-0963">Cytoplasm</keyword>
<evidence type="ECO:0000256" key="5">
    <source>
        <dbReference type="RuleBase" id="RU363050"/>
    </source>
</evidence>
<keyword evidence="8" id="KW-1185">Reference proteome</keyword>
<dbReference type="GO" id="GO:0000930">
    <property type="term" value="C:gamma-tubulin complex"/>
    <property type="evidence" value="ECO:0007669"/>
    <property type="project" value="TreeGrafter"/>
</dbReference>
<dbReference type="InterPro" id="IPR042241">
    <property type="entry name" value="GCP_C_sf"/>
</dbReference>
<evidence type="ECO:0000259" key="6">
    <source>
        <dbReference type="Pfam" id="PF04130"/>
    </source>
</evidence>
<dbReference type="GO" id="GO:0051011">
    <property type="term" value="F:microtubule minus-end binding"/>
    <property type="evidence" value="ECO:0007669"/>
    <property type="project" value="TreeGrafter"/>
</dbReference>
<dbReference type="InterPro" id="IPR040457">
    <property type="entry name" value="GCP_C"/>
</dbReference>
<comment type="subcellular location">
    <subcellularLocation>
        <location evidence="5">Cytoplasm</location>
        <location evidence="5">Cytoskeleton</location>
        <location evidence="5">Microtubule organizing center</location>
    </subcellularLocation>
</comment>
<gene>
    <name evidence="7" type="ORF">BDP27DRAFT_1262245</name>
</gene>
<dbReference type="Gene3D" id="1.20.120.1900">
    <property type="entry name" value="Gamma-tubulin complex, C-terminal domain"/>
    <property type="match status" value="1"/>
</dbReference>
<dbReference type="GO" id="GO:0051321">
    <property type="term" value="P:meiotic cell cycle"/>
    <property type="evidence" value="ECO:0007669"/>
    <property type="project" value="TreeGrafter"/>
</dbReference>